<sequence>MPVYVTQKGFLSKQVMNSCHCQFQSHVQRLHLQRAHPRQIHIYNNLLERLVMQEHLIN</sequence>
<dbReference type="AlphaFoldDB" id="A0A9D4R984"/>
<reference evidence="1" key="1">
    <citation type="journal article" date="2019" name="bioRxiv">
        <title>The Genome of the Zebra Mussel, Dreissena polymorpha: A Resource for Invasive Species Research.</title>
        <authorList>
            <person name="McCartney M.A."/>
            <person name="Auch B."/>
            <person name="Kono T."/>
            <person name="Mallez S."/>
            <person name="Zhang Y."/>
            <person name="Obille A."/>
            <person name="Becker A."/>
            <person name="Abrahante J.E."/>
            <person name="Garbe J."/>
            <person name="Badalamenti J.P."/>
            <person name="Herman A."/>
            <person name="Mangelson H."/>
            <person name="Liachko I."/>
            <person name="Sullivan S."/>
            <person name="Sone E.D."/>
            <person name="Koren S."/>
            <person name="Silverstein K.A.T."/>
            <person name="Beckman K.B."/>
            <person name="Gohl D.M."/>
        </authorList>
    </citation>
    <scope>NUCLEOTIDE SEQUENCE</scope>
    <source>
        <strain evidence="1">Duluth1</strain>
        <tissue evidence="1">Whole animal</tissue>
    </source>
</reference>
<evidence type="ECO:0000313" key="2">
    <source>
        <dbReference type="Proteomes" id="UP000828390"/>
    </source>
</evidence>
<reference evidence="1" key="2">
    <citation type="submission" date="2020-11" db="EMBL/GenBank/DDBJ databases">
        <authorList>
            <person name="McCartney M.A."/>
            <person name="Auch B."/>
            <person name="Kono T."/>
            <person name="Mallez S."/>
            <person name="Becker A."/>
            <person name="Gohl D.M."/>
            <person name="Silverstein K.A.T."/>
            <person name="Koren S."/>
            <person name="Bechman K.B."/>
            <person name="Herman A."/>
            <person name="Abrahante J.E."/>
            <person name="Garbe J."/>
        </authorList>
    </citation>
    <scope>NUCLEOTIDE SEQUENCE</scope>
    <source>
        <strain evidence="1">Duluth1</strain>
        <tissue evidence="1">Whole animal</tissue>
    </source>
</reference>
<comment type="caution">
    <text evidence="1">The sequence shown here is derived from an EMBL/GenBank/DDBJ whole genome shotgun (WGS) entry which is preliminary data.</text>
</comment>
<dbReference type="Proteomes" id="UP000828390">
    <property type="component" value="Unassembled WGS sequence"/>
</dbReference>
<dbReference type="EMBL" id="JAIWYP010000003">
    <property type="protein sequence ID" value="KAH3858928.1"/>
    <property type="molecule type" value="Genomic_DNA"/>
</dbReference>
<evidence type="ECO:0000313" key="1">
    <source>
        <dbReference type="EMBL" id="KAH3858928.1"/>
    </source>
</evidence>
<protein>
    <submittedName>
        <fullName evidence="1">Uncharacterized protein</fullName>
    </submittedName>
</protein>
<accession>A0A9D4R984</accession>
<keyword evidence="2" id="KW-1185">Reference proteome</keyword>
<proteinExistence type="predicted"/>
<gene>
    <name evidence="1" type="ORF">DPMN_101573</name>
</gene>
<organism evidence="1 2">
    <name type="scientific">Dreissena polymorpha</name>
    <name type="common">Zebra mussel</name>
    <name type="synonym">Mytilus polymorpha</name>
    <dbReference type="NCBI Taxonomy" id="45954"/>
    <lineage>
        <taxon>Eukaryota</taxon>
        <taxon>Metazoa</taxon>
        <taxon>Spiralia</taxon>
        <taxon>Lophotrochozoa</taxon>
        <taxon>Mollusca</taxon>
        <taxon>Bivalvia</taxon>
        <taxon>Autobranchia</taxon>
        <taxon>Heteroconchia</taxon>
        <taxon>Euheterodonta</taxon>
        <taxon>Imparidentia</taxon>
        <taxon>Neoheterodontei</taxon>
        <taxon>Myida</taxon>
        <taxon>Dreissenoidea</taxon>
        <taxon>Dreissenidae</taxon>
        <taxon>Dreissena</taxon>
    </lineage>
</organism>
<name>A0A9D4R984_DREPO</name>